<gene>
    <name evidence="1" type="ORF">HMPREF0373_00827</name>
</gene>
<accession>U2Q0Y1</accession>
<proteinExistence type="predicted"/>
<evidence type="ECO:0000313" key="1">
    <source>
        <dbReference type="EMBL" id="ERK49981.1"/>
    </source>
</evidence>
<sequence>MYNSIKYIQLYKYISIHSISGCKIMQHDSTTRKQMIFFIRQLISE</sequence>
<protein>
    <submittedName>
        <fullName evidence="1">Uncharacterized protein</fullName>
    </submittedName>
</protein>
<reference evidence="1 2" key="1">
    <citation type="submission" date="2013-06" db="EMBL/GenBank/DDBJ databases">
        <authorList>
            <person name="Weinstock G."/>
            <person name="Sodergren E."/>
            <person name="Lobos E.A."/>
            <person name="Fulton L."/>
            <person name="Fulton R."/>
            <person name="Courtney L."/>
            <person name="Fronick C."/>
            <person name="O'Laughlin M."/>
            <person name="Godfrey J."/>
            <person name="Wilson R.M."/>
            <person name="Miner T."/>
            <person name="Farmer C."/>
            <person name="Delehaunty K."/>
            <person name="Cordes M."/>
            <person name="Minx P."/>
            <person name="Tomlinson C."/>
            <person name="Chen J."/>
            <person name="Wollam A."/>
            <person name="Pepin K.H."/>
            <person name="Bhonagiri V."/>
            <person name="Zhang X."/>
            <person name="Warren W."/>
            <person name="Mitreva M."/>
            <person name="Mardis E.R."/>
            <person name="Wilson R.K."/>
        </authorList>
    </citation>
    <scope>NUCLEOTIDE SEQUENCE [LARGE SCALE GENOMIC DNA]</scope>
    <source>
        <strain evidence="1 2">ATCC 29099</strain>
    </source>
</reference>
<dbReference type="EMBL" id="AWVJ01000060">
    <property type="protein sequence ID" value="ERK49981.1"/>
    <property type="molecule type" value="Genomic_DNA"/>
</dbReference>
<comment type="caution">
    <text evidence="1">The sequence shown here is derived from an EMBL/GenBank/DDBJ whole genome shotgun (WGS) entry which is preliminary data.</text>
</comment>
<keyword evidence="2" id="KW-1185">Reference proteome</keyword>
<organism evidence="1 2">
    <name type="scientific">Eubacterium ramulus ATCC 29099</name>
    <dbReference type="NCBI Taxonomy" id="1256908"/>
    <lineage>
        <taxon>Bacteria</taxon>
        <taxon>Bacillati</taxon>
        <taxon>Bacillota</taxon>
        <taxon>Clostridia</taxon>
        <taxon>Eubacteriales</taxon>
        <taxon>Eubacteriaceae</taxon>
        <taxon>Eubacterium</taxon>
    </lineage>
</organism>
<evidence type="ECO:0000313" key="2">
    <source>
        <dbReference type="Proteomes" id="UP000016608"/>
    </source>
</evidence>
<dbReference type="Proteomes" id="UP000016608">
    <property type="component" value="Unassembled WGS sequence"/>
</dbReference>
<dbReference type="AlphaFoldDB" id="U2Q0Y1"/>
<dbReference type="HOGENOM" id="CLU_3199985_0_0_9"/>
<name>U2Q0Y1_EUBRA</name>